<proteinExistence type="inferred from homology"/>
<dbReference type="GO" id="GO:0031966">
    <property type="term" value="C:mitochondrial membrane"/>
    <property type="evidence" value="ECO:0007669"/>
    <property type="project" value="UniProtKB-SubCell"/>
</dbReference>
<dbReference type="PROSITE" id="PS50920">
    <property type="entry name" value="SOLCAR"/>
    <property type="match status" value="3"/>
</dbReference>
<comment type="similarity">
    <text evidence="2 10">Belongs to the mitochondrial carrier (TC 2.A.29) family.</text>
</comment>
<dbReference type="Proteomes" id="UP000245383">
    <property type="component" value="Unassembled WGS sequence"/>
</dbReference>
<keyword evidence="6" id="KW-1133">Transmembrane helix</keyword>
<evidence type="ECO:0000256" key="8">
    <source>
        <dbReference type="ARBA" id="ARBA00023136"/>
    </source>
</evidence>
<protein>
    <recommendedName>
        <fullName evidence="13">Mitochondrial thiamine pyrophosphate carrier 1</fullName>
    </recommendedName>
</protein>
<organism evidence="11 12">
    <name type="scientific">Smittium simulii</name>
    <dbReference type="NCBI Taxonomy" id="133385"/>
    <lineage>
        <taxon>Eukaryota</taxon>
        <taxon>Fungi</taxon>
        <taxon>Fungi incertae sedis</taxon>
        <taxon>Zoopagomycota</taxon>
        <taxon>Kickxellomycotina</taxon>
        <taxon>Harpellomycetes</taxon>
        <taxon>Harpellales</taxon>
        <taxon>Legeriomycetaceae</taxon>
        <taxon>Smittium</taxon>
    </lineage>
</organism>
<dbReference type="PANTHER" id="PTHR45758:SF4">
    <property type="entry name" value="MITOFERRIN-1"/>
    <property type="match status" value="1"/>
</dbReference>
<comment type="subcellular location">
    <subcellularLocation>
        <location evidence="1">Mitochondrion membrane</location>
        <topology evidence="1">Multi-pass membrane protein</topology>
    </subcellularLocation>
</comment>
<dbReference type="AlphaFoldDB" id="A0A2T9YGF8"/>
<evidence type="ECO:0000313" key="12">
    <source>
        <dbReference type="Proteomes" id="UP000245383"/>
    </source>
</evidence>
<evidence type="ECO:0000256" key="10">
    <source>
        <dbReference type="RuleBase" id="RU000488"/>
    </source>
</evidence>
<dbReference type="Pfam" id="PF00153">
    <property type="entry name" value="Mito_carr"/>
    <property type="match status" value="3"/>
</dbReference>
<reference evidence="11 12" key="1">
    <citation type="journal article" date="2018" name="MBio">
        <title>Comparative Genomics Reveals the Core Gene Toolbox for the Fungus-Insect Symbiosis.</title>
        <authorList>
            <person name="Wang Y."/>
            <person name="Stata M."/>
            <person name="Wang W."/>
            <person name="Stajich J.E."/>
            <person name="White M.M."/>
            <person name="Moncalvo J.M."/>
        </authorList>
    </citation>
    <scope>NUCLEOTIDE SEQUENCE [LARGE SCALE GENOMIC DNA]</scope>
    <source>
        <strain evidence="11 12">SWE-8-4</strain>
    </source>
</reference>
<accession>A0A2T9YGF8</accession>
<keyword evidence="7" id="KW-0496">Mitochondrion</keyword>
<feature type="repeat" description="Solcar" evidence="9">
    <location>
        <begin position="123"/>
        <end position="207"/>
    </location>
</feature>
<feature type="repeat" description="Solcar" evidence="9">
    <location>
        <begin position="26"/>
        <end position="114"/>
    </location>
</feature>
<dbReference type="PANTHER" id="PTHR45758">
    <property type="entry name" value="MITOFERRIN-1-RELATED"/>
    <property type="match status" value="1"/>
</dbReference>
<evidence type="ECO:0000256" key="3">
    <source>
        <dbReference type="ARBA" id="ARBA00022448"/>
    </source>
</evidence>
<feature type="repeat" description="Solcar" evidence="9">
    <location>
        <begin position="214"/>
        <end position="305"/>
    </location>
</feature>
<dbReference type="STRING" id="133385.A0A2T9YGF8"/>
<evidence type="ECO:0000256" key="7">
    <source>
        <dbReference type="ARBA" id="ARBA00023128"/>
    </source>
</evidence>
<comment type="caution">
    <text evidence="11">The sequence shown here is derived from an EMBL/GenBank/DDBJ whole genome shotgun (WGS) entry which is preliminary data.</text>
</comment>
<evidence type="ECO:0000256" key="6">
    <source>
        <dbReference type="ARBA" id="ARBA00022989"/>
    </source>
</evidence>
<evidence type="ECO:0008006" key="13">
    <source>
        <dbReference type="Google" id="ProtNLM"/>
    </source>
</evidence>
<keyword evidence="3 10" id="KW-0813">Transport</keyword>
<dbReference type="SUPFAM" id="SSF103506">
    <property type="entry name" value="Mitochondrial carrier"/>
    <property type="match status" value="1"/>
</dbReference>
<dbReference type="InterPro" id="IPR023395">
    <property type="entry name" value="MCP_dom_sf"/>
</dbReference>
<sequence>MLEKNSKLELNADPDMFSYEGLSENSSIYMHLTAGAAAGIMEHVITYPLDSVKTRMQIVGVNRNLVYSTISQSVSLISTTEGVRSLWRGITSMALGSGPAHALYFATYEKTKLYLSGGDETKIDPVAAGLAGGAGTIAHDILMTPFDVVKQRMQASSAAYTSSISCFKSILAKEGMMALYVSYPATLLLNLPLQIIQFALYDVFNKSLNPERAYSPLTHVTSGALSGAIAAAVTTPIDCAKTLLQTRGISEDARIRSVTGIVKPFQIIIETYGFKGLFRGILPRVLSIMPGTAISWTTYEYFKHIL</sequence>
<dbReference type="GO" id="GO:0048250">
    <property type="term" value="P:iron import into the mitochondrion"/>
    <property type="evidence" value="ECO:0007669"/>
    <property type="project" value="TreeGrafter"/>
</dbReference>
<dbReference type="OrthoDB" id="43906at2759"/>
<name>A0A2T9YGF8_9FUNG</name>
<keyword evidence="5" id="KW-0677">Repeat</keyword>
<dbReference type="InterPro" id="IPR002067">
    <property type="entry name" value="MCP"/>
</dbReference>
<evidence type="ECO:0000256" key="2">
    <source>
        <dbReference type="ARBA" id="ARBA00006375"/>
    </source>
</evidence>
<evidence type="ECO:0000256" key="9">
    <source>
        <dbReference type="PROSITE-ProRule" id="PRU00282"/>
    </source>
</evidence>
<keyword evidence="4 9" id="KW-0812">Transmembrane</keyword>
<gene>
    <name evidence="11" type="ORF">BB561_004431</name>
</gene>
<evidence type="ECO:0000256" key="1">
    <source>
        <dbReference type="ARBA" id="ARBA00004225"/>
    </source>
</evidence>
<evidence type="ECO:0000256" key="4">
    <source>
        <dbReference type="ARBA" id="ARBA00022692"/>
    </source>
</evidence>
<dbReference type="InterPro" id="IPR018108">
    <property type="entry name" value="MCP_transmembrane"/>
</dbReference>
<keyword evidence="12" id="KW-1185">Reference proteome</keyword>
<dbReference type="GO" id="GO:0015093">
    <property type="term" value="F:ferrous iron transmembrane transporter activity"/>
    <property type="evidence" value="ECO:0007669"/>
    <property type="project" value="TreeGrafter"/>
</dbReference>
<dbReference type="EMBL" id="MBFR01000205">
    <property type="protein sequence ID" value="PVU91364.1"/>
    <property type="molecule type" value="Genomic_DNA"/>
</dbReference>
<dbReference type="PRINTS" id="PR00926">
    <property type="entry name" value="MITOCARRIER"/>
</dbReference>
<keyword evidence="8 9" id="KW-0472">Membrane</keyword>
<dbReference type="Gene3D" id="1.50.40.10">
    <property type="entry name" value="Mitochondrial carrier domain"/>
    <property type="match status" value="1"/>
</dbReference>
<evidence type="ECO:0000313" key="11">
    <source>
        <dbReference type="EMBL" id="PVU91364.1"/>
    </source>
</evidence>
<evidence type="ECO:0000256" key="5">
    <source>
        <dbReference type="ARBA" id="ARBA00022737"/>
    </source>
</evidence>